<keyword evidence="4" id="KW-1185">Reference proteome</keyword>
<dbReference type="EMBL" id="CAKLPX010000001">
    <property type="protein sequence ID" value="CAH0991132.1"/>
    <property type="molecule type" value="Genomic_DNA"/>
</dbReference>
<dbReference type="Gene3D" id="3.30.700.10">
    <property type="entry name" value="Glycoprotein, Type 4 Pilin"/>
    <property type="match status" value="1"/>
</dbReference>
<feature type="region of interest" description="Disordered" evidence="2">
    <location>
        <begin position="35"/>
        <end position="78"/>
    </location>
</feature>
<accession>A0ABN8EJU9</accession>
<evidence type="ECO:0000313" key="3">
    <source>
        <dbReference type="EMBL" id="CAH0991132.1"/>
    </source>
</evidence>
<sequence>MSKSKLLGLMLLLITLGLMANIISNNHEKKRLAQAVQEQQQRDKEQQQREEEQRIHQQRLQELQEQNRQREALVSREEEQMRLRQEMLAESDKMQDKALRSAKLSQGLQMGTMLKMTVAEYYQIHGRAPTSNREAGLEQPEAYAAGTLAAAEVRRDGVIALVYTADSGVKGGEVYLRPSEQAFGLAWACESPDYRDIDQLISSCVYAQERY</sequence>
<dbReference type="RefSeq" id="WP_237443788.1">
    <property type="nucleotide sequence ID" value="NZ_CAKLPX010000001.1"/>
</dbReference>
<comment type="similarity">
    <text evidence="1">Belongs to the N-Me-Phe pilin family.</text>
</comment>
<name>A0ABN8EJU9_9GAMM</name>
<evidence type="ECO:0000256" key="2">
    <source>
        <dbReference type="SAM" id="MobiDB-lite"/>
    </source>
</evidence>
<evidence type="ECO:0000256" key="1">
    <source>
        <dbReference type="ARBA" id="ARBA00005233"/>
    </source>
</evidence>
<comment type="caution">
    <text evidence="3">The sequence shown here is derived from an EMBL/GenBank/DDBJ whole genome shotgun (WGS) entry which is preliminary data.</text>
</comment>
<feature type="compositionally biased region" description="Basic and acidic residues" evidence="2">
    <location>
        <begin position="40"/>
        <end position="55"/>
    </location>
</feature>
<organism evidence="3 4">
    <name type="scientific">Sinobacterium norvegicum</name>
    <dbReference type="NCBI Taxonomy" id="1641715"/>
    <lineage>
        <taxon>Bacteria</taxon>
        <taxon>Pseudomonadati</taxon>
        <taxon>Pseudomonadota</taxon>
        <taxon>Gammaproteobacteria</taxon>
        <taxon>Cellvibrionales</taxon>
        <taxon>Spongiibacteraceae</taxon>
        <taxon>Sinobacterium</taxon>
    </lineage>
</organism>
<dbReference type="Pfam" id="PF00114">
    <property type="entry name" value="Pilin"/>
    <property type="match status" value="1"/>
</dbReference>
<feature type="compositionally biased region" description="Basic and acidic residues" evidence="2">
    <location>
        <begin position="65"/>
        <end position="78"/>
    </location>
</feature>
<gene>
    <name evidence="3" type="ORF">SIN8267_01234</name>
</gene>
<dbReference type="SUPFAM" id="SSF54523">
    <property type="entry name" value="Pili subunits"/>
    <property type="match status" value="1"/>
</dbReference>
<reference evidence="3" key="1">
    <citation type="submission" date="2021-12" db="EMBL/GenBank/DDBJ databases">
        <authorList>
            <person name="Rodrigo-Torres L."/>
            <person name="Arahal R. D."/>
            <person name="Lucena T."/>
        </authorList>
    </citation>
    <scope>NUCLEOTIDE SEQUENCE</scope>
    <source>
        <strain evidence="3">CECT 8267</strain>
    </source>
</reference>
<dbReference type="Proteomes" id="UP000838100">
    <property type="component" value="Unassembled WGS sequence"/>
</dbReference>
<evidence type="ECO:0000313" key="4">
    <source>
        <dbReference type="Proteomes" id="UP000838100"/>
    </source>
</evidence>
<dbReference type="InterPro" id="IPR045584">
    <property type="entry name" value="Pilin-like"/>
</dbReference>
<protein>
    <submittedName>
        <fullName evidence="3">Uncharacterized protein</fullName>
    </submittedName>
</protein>
<proteinExistence type="inferred from homology"/>
<dbReference type="InterPro" id="IPR001082">
    <property type="entry name" value="Pilin"/>
</dbReference>